<dbReference type="SUPFAM" id="SSF50475">
    <property type="entry name" value="FMN-binding split barrel"/>
    <property type="match status" value="1"/>
</dbReference>
<feature type="domain" description="3-octaprenyl-4-hydroxybenzoate carboxy-lyase-like C-terminal" evidence="2">
    <location>
        <begin position="347"/>
        <end position="445"/>
    </location>
</feature>
<accession>A0A327L329</accession>
<sequence length="561" mass="61615">MREPPALHPALSRWIEDAGLPRAYPDLHDHLLALARAGLLVVVDEPINKDTEMHPLVRWQYRGGISEPDRKAFLFTQPTDSKGRRYDGAVLVAGLAANPEVYRIGFGRPLEEIGRTWVAAIATPIPPTLVETAPCQEIVVTGADLDRDGHSLDGLPVPISTPGFDNAPYLSAGHYITKDPDTGVQNVGNYRGQLKGPRCLGMNPSVELRAGIYAHWLKYKARGEPMPCAVVVGCPPAVSYASVQKMPEHLDELAVAGALVGSPINVTRARTVDLLVPAEAEYVIEGFIATDMLEPEAPFGESHGYVNLQEYNAYMEVTAITRRRNPILTSFISQVTPSESSVIRKAAMEPMFLHHLRTALSIRGVKRVAMHEPLTSLYAVLAIQFERGVPETEVWRALYGASTLHRFAGKWIVAVDEDIDPENADALFWAMSYRCQPQHDLRVLDHKDPGHGPKGPRDAGESASVLINALLKGVFAPVALPRREFMENARAIWERLGLPALEPEAPWHGYELGHWPEALARQARLAVQSDYFAVGTELAKLRRSDVAMNAPVAPTPDHGHG</sequence>
<comment type="caution">
    <text evidence="3">The sequence shown here is derived from an EMBL/GenBank/DDBJ whole genome shotgun (WGS) entry which is preliminary data.</text>
</comment>
<dbReference type="InterPro" id="IPR049381">
    <property type="entry name" value="UbiD-like_C"/>
</dbReference>
<dbReference type="InterPro" id="IPR048304">
    <property type="entry name" value="UbiD_Rift_dom"/>
</dbReference>
<dbReference type="GO" id="GO:0008694">
    <property type="term" value="F:4-hydroxy-3-polyprenylbenzoate decarboxylase activity"/>
    <property type="evidence" value="ECO:0007669"/>
    <property type="project" value="TreeGrafter"/>
</dbReference>
<protein>
    <submittedName>
        <fullName evidence="3">Carboxylase</fullName>
    </submittedName>
</protein>
<evidence type="ECO:0000259" key="2">
    <source>
        <dbReference type="Pfam" id="PF20696"/>
    </source>
</evidence>
<organism evidence="3 4">
    <name type="scientific">Rhodoplanes roseus</name>
    <dbReference type="NCBI Taxonomy" id="29409"/>
    <lineage>
        <taxon>Bacteria</taxon>
        <taxon>Pseudomonadati</taxon>
        <taxon>Pseudomonadota</taxon>
        <taxon>Alphaproteobacteria</taxon>
        <taxon>Hyphomicrobiales</taxon>
        <taxon>Nitrobacteraceae</taxon>
        <taxon>Rhodoplanes</taxon>
    </lineage>
</organism>
<evidence type="ECO:0000313" key="4">
    <source>
        <dbReference type="Proteomes" id="UP000249130"/>
    </source>
</evidence>
<dbReference type="SUPFAM" id="SSF143968">
    <property type="entry name" value="UbiD C-terminal domain-like"/>
    <property type="match status" value="1"/>
</dbReference>
<dbReference type="EMBL" id="NPEX01000031">
    <property type="protein sequence ID" value="RAI44876.1"/>
    <property type="molecule type" value="Genomic_DNA"/>
</dbReference>
<dbReference type="AlphaFoldDB" id="A0A327L329"/>
<dbReference type="RefSeq" id="WP_111418308.1">
    <property type="nucleotide sequence ID" value="NZ_NPEX01000031.1"/>
</dbReference>
<reference evidence="3 4" key="1">
    <citation type="submission" date="2017-07" db="EMBL/GenBank/DDBJ databases">
        <title>Draft Genome Sequences of Select Purple Nonsulfur Bacteria.</title>
        <authorList>
            <person name="Lasarre B."/>
            <person name="Mckinlay J.B."/>
        </authorList>
    </citation>
    <scope>NUCLEOTIDE SEQUENCE [LARGE SCALE GENOMIC DNA]</scope>
    <source>
        <strain evidence="3 4">DSM 5909</strain>
    </source>
</reference>
<dbReference type="Gene3D" id="3.40.1670.10">
    <property type="entry name" value="UbiD C-terminal domain-like"/>
    <property type="match status" value="1"/>
</dbReference>
<evidence type="ECO:0000313" key="3">
    <source>
        <dbReference type="EMBL" id="RAI44876.1"/>
    </source>
</evidence>
<feature type="domain" description="3-octaprenyl-4-hydroxybenzoate carboxy-lyase-like Rift-related" evidence="1">
    <location>
        <begin position="131"/>
        <end position="331"/>
    </location>
</feature>
<dbReference type="PANTHER" id="PTHR30108:SF17">
    <property type="entry name" value="FERULIC ACID DECARBOXYLASE 1"/>
    <property type="match status" value="1"/>
</dbReference>
<dbReference type="Pfam" id="PF01977">
    <property type="entry name" value="UbiD"/>
    <property type="match status" value="1"/>
</dbReference>
<dbReference type="Pfam" id="PF20696">
    <property type="entry name" value="UbiD_C"/>
    <property type="match status" value="1"/>
</dbReference>
<dbReference type="InterPro" id="IPR002830">
    <property type="entry name" value="UbiD"/>
</dbReference>
<evidence type="ECO:0000259" key="1">
    <source>
        <dbReference type="Pfam" id="PF01977"/>
    </source>
</evidence>
<gene>
    <name evidence="3" type="ORF">CH341_06910</name>
</gene>
<dbReference type="GO" id="GO:0005829">
    <property type="term" value="C:cytosol"/>
    <property type="evidence" value="ECO:0007669"/>
    <property type="project" value="TreeGrafter"/>
</dbReference>
<keyword evidence="4" id="KW-1185">Reference proteome</keyword>
<dbReference type="GO" id="GO:0006744">
    <property type="term" value="P:ubiquinone biosynthetic process"/>
    <property type="evidence" value="ECO:0007669"/>
    <property type="project" value="TreeGrafter"/>
</dbReference>
<dbReference type="PANTHER" id="PTHR30108">
    <property type="entry name" value="3-OCTAPRENYL-4-HYDROXYBENZOATE CARBOXY-LYASE-RELATED"/>
    <property type="match status" value="1"/>
</dbReference>
<proteinExistence type="predicted"/>
<dbReference type="OrthoDB" id="9809841at2"/>
<dbReference type="Proteomes" id="UP000249130">
    <property type="component" value="Unassembled WGS sequence"/>
</dbReference>
<name>A0A327L329_9BRAD</name>